<dbReference type="RefSeq" id="WP_147093197.1">
    <property type="nucleotide sequence ID" value="NZ_BJVC01000002.1"/>
</dbReference>
<dbReference type="InterPro" id="IPR005844">
    <property type="entry name" value="A-D-PHexomutase_a/b/a-I"/>
</dbReference>
<dbReference type="InterPro" id="IPR016066">
    <property type="entry name" value="A-D-PHexomutase_CS"/>
</dbReference>
<dbReference type="InterPro" id="IPR005843">
    <property type="entry name" value="A-D-PHexomutase_C"/>
</dbReference>
<evidence type="ECO:0000313" key="12">
    <source>
        <dbReference type="EMBL" id="GEL02123.1"/>
    </source>
</evidence>
<dbReference type="EMBL" id="BJVC01000002">
    <property type="protein sequence ID" value="GEL02123.1"/>
    <property type="molecule type" value="Genomic_DNA"/>
</dbReference>
<dbReference type="GO" id="GO:0016868">
    <property type="term" value="F:intramolecular phosphotransferase activity"/>
    <property type="evidence" value="ECO:0007669"/>
    <property type="project" value="InterPro"/>
</dbReference>
<evidence type="ECO:0000256" key="7">
    <source>
        <dbReference type="RuleBase" id="RU004326"/>
    </source>
</evidence>
<keyword evidence="4 7" id="KW-0479">Metal-binding</keyword>
<keyword evidence="6" id="KW-0413">Isomerase</keyword>
<dbReference type="Pfam" id="PF02879">
    <property type="entry name" value="PGM_PMM_II"/>
    <property type="match status" value="1"/>
</dbReference>
<dbReference type="GO" id="GO:0000287">
    <property type="term" value="F:magnesium ion binding"/>
    <property type="evidence" value="ECO:0007669"/>
    <property type="project" value="InterPro"/>
</dbReference>
<evidence type="ECO:0000259" key="10">
    <source>
        <dbReference type="Pfam" id="PF02879"/>
    </source>
</evidence>
<dbReference type="Pfam" id="PF02880">
    <property type="entry name" value="PGM_PMM_III"/>
    <property type="match status" value="1"/>
</dbReference>
<evidence type="ECO:0000256" key="1">
    <source>
        <dbReference type="ARBA" id="ARBA00001946"/>
    </source>
</evidence>
<dbReference type="OrthoDB" id="9803322at2"/>
<evidence type="ECO:0000259" key="8">
    <source>
        <dbReference type="Pfam" id="PF00408"/>
    </source>
</evidence>
<accession>A0A511BQK4</accession>
<proteinExistence type="inferred from homology"/>
<name>A0A511BQK4_9PROT</name>
<dbReference type="InterPro" id="IPR005841">
    <property type="entry name" value="Alpha-D-phosphohexomutase_SF"/>
</dbReference>
<dbReference type="InterPro" id="IPR036900">
    <property type="entry name" value="A-D-PHexomutase_C_sf"/>
</dbReference>
<dbReference type="Gene3D" id="3.40.120.10">
    <property type="entry name" value="Alpha-D-Glucose-1,6-Bisphosphate, subunit A, domain 3"/>
    <property type="match status" value="3"/>
</dbReference>
<feature type="domain" description="Alpha-D-phosphohexomutase C-terminal" evidence="8">
    <location>
        <begin position="379"/>
        <end position="450"/>
    </location>
</feature>
<evidence type="ECO:0000256" key="5">
    <source>
        <dbReference type="ARBA" id="ARBA00022842"/>
    </source>
</evidence>
<feature type="domain" description="Alpha-D-phosphohexomutase alpha/beta/alpha" evidence="10">
    <location>
        <begin position="165"/>
        <end position="260"/>
    </location>
</feature>
<comment type="cofactor">
    <cofactor evidence="1">
        <name>Mg(2+)</name>
        <dbReference type="ChEBI" id="CHEBI:18420"/>
    </cofactor>
</comment>
<dbReference type="GO" id="GO:0005975">
    <property type="term" value="P:carbohydrate metabolic process"/>
    <property type="evidence" value="ECO:0007669"/>
    <property type="project" value="InterPro"/>
</dbReference>
<sequence>MTSEAKPFRHDFDPTILRAYDIRGIVGKTLTTADAYALGLGLGALSDLHGEKRAVTGHDGRHTSPALDAALVRGLLLSGFDVSRMGCCATPELYHACHAHAFPVAVMVTGSHNPPDYNGFKILVSGRPFSGAALGRLASQLSSGVMPENCPGGERRLATWDAYVEALSGGYRPGGRALRIVWDNSHSSAGPALSKLIARLPGTHSVINGTIDGSFPSHHPDPSIPANMRQLQDEVRRVGADIGLAFDGDADRLGVVDENGAIVPADRLGLFLATGVRAEKPGCVILGDVKTSRVFFDFLREGGPVLMCPSGHSEVKQAIARERASFASEMSGHFFFADRWPGFDDGLYAAVRVLDLLSRQSCPLSQCLARFPVWASTEEIRLDCPESRKHGVVREVESMLGSGTAGITRIDGLRVQEEEGWWLLRASNTQPALSLRVEAVSVAAGRRLYAYLTDLLRACGLALPAQDPFEGA</sequence>
<evidence type="ECO:0000256" key="2">
    <source>
        <dbReference type="ARBA" id="ARBA00010231"/>
    </source>
</evidence>
<feature type="domain" description="Alpha-D-phosphohexomutase alpha/beta/alpha" evidence="11">
    <location>
        <begin position="266"/>
        <end position="369"/>
    </location>
</feature>
<dbReference type="SUPFAM" id="SSF55957">
    <property type="entry name" value="Phosphoglucomutase, C-terminal domain"/>
    <property type="match status" value="1"/>
</dbReference>
<dbReference type="AlphaFoldDB" id="A0A511BQK4"/>
<comment type="similarity">
    <text evidence="2 7">Belongs to the phosphohexose mutase family.</text>
</comment>
<dbReference type="CDD" id="cd03089">
    <property type="entry name" value="PMM_PGM"/>
    <property type="match status" value="1"/>
</dbReference>
<dbReference type="Pfam" id="PF00408">
    <property type="entry name" value="PGM_PMM_IV"/>
    <property type="match status" value="1"/>
</dbReference>
<organism evidence="12 13">
    <name type="scientific">Swaminathania salitolerans</name>
    <dbReference type="NCBI Taxonomy" id="182838"/>
    <lineage>
        <taxon>Bacteria</taxon>
        <taxon>Pseudomonadati</taxon>
        <taxon>Pseudomonadota</taxon>
        <taxon>Alphaproteobacteria</taxon>
        <taxon>Acetobacterales</taxon>
        <taxon>Acetobacteraceae</taxon>
        <taxon>Swaminathania</taxon>
    </lineage>
</organism>
<evidence type="ECO:0000259" key="9">
    <source>
        <dbReference type="Pfam" id="PF02878"/>
    </source>
</evidence>
<dbReference type="PANTHER" id="PTHR43771:SF2">
    <property type="entry name" value="PHOSPHOMANNOMUTASE_PHOSPHOGLUCOMUTASE"/>
    <property type="match status" value="1"/>
</dbReference>
<dbReference type="Pfam" id="PF02878">
    <property type="entry name" value="PGM_PMM_I"/>
    <property type="match status" value="1"/>
</dbReference>
<feature type="domain" description="Alpha-D-phosphohexomutase alpha/beta/alpha" evidence="9">
    <location>
        <begin position="17"/>
        <end position="132"/>
    </location>
</feature>
<evidence type="ECO:0000256" key="3">
    <source>
        <dbReference type="ARBA" id="ARBA00022553"/>
    </source>
</evidence>
<evidence type="ECO:0000259" key="11">
    <source>
        <dbReference type="Pfam" id="PF02880"/>
    </source>
</evidence>
<dbReference type="SUPFAM" id="SSF53738">
    <property type="entry name" value="Phosphoglucomutase, first 3 domains"/>
    <property type="match status" value="3"/>
</dbReference>
<evidence type="ECO:0000313" key="13">
    <source>
        <dbReference type="Proteomes" id="UP000321405"/>
    </source>
</evidence>
<protein>
    <submittedName>
        <fullName evidence="12">Phosphomannomutase</fullName>
    </submittedName>
</protein>
<dbReference type="PRINTS" id="PR00509">
    <property type="entry name" value="PGMPMM"/>
</dbReference>
<reference evidence="12 13" key="1">
    <citation type="submission" date="2019-07" db="EMBL/GenBank/DDBJ databases">
        <title>Whole genome shotgun sequence of Swaminathania salitolerans NBRC 104436.</title>
        <authorList>
            <person name="Hosoyama A."/>
            <person name="Uohara A."/>
            <person name="Ohji S."/>
            <person name="Ichikawa N."/>
        </authorList>
    </citation>
    <scope>NUCLEOTIDE SEQUENCE [LARGE SCALE GENOMIC DNA]</scope>
    <source>
        <strain evidence="12 13">NBRC 104436</strain>
    </source>
</reference>
<gene>
    <name evidence="12" type="ORF">SSA02_12860</name>
</gene>
<keyword evidence="3" id="KW-0597">Phosphoprotein</keyword>
<evidence type="ECO:0000256" key="6">
    <source>
        <dbReference type="ARBA" id="ARBA00023235"/>
    </source>
</evidence>
<dbReference type="PROSITE" id="PS00710">
    <property type="entry name" value="PGM_PMM"/>
    <property type="match status" value="1"/>
</dbReference>
<keyword evidence="13" id="KW-1185">Reference proteome</keyword>
<dbReference type="InterPro" id="IPR005846">
    <property type="entry name" value="A-D-PHexomutase_a/b/a-III"/>
</dbReference>
<dbReference type="InterPro" id="IPR016055">
    <property type="entry name" value="A-D-PHexomutase_a/b/a-I/II/III"/>
</dbReference>
<evidence type="ECO:0000256" key="4">
    <source>
        <dbReference type="ARBA" id="ARBA00022723"/>
    </source>
</evidence>
<comment type="caution">
    <text evidence="12">The sequence shown here is derived from an EMBL/GenBank/DDBJ whole genome shotgun (WGS) entry which is preliminary data.</text>
</comment>
<dbReference type="Proteomes" id="UP000321405">
    <property type="component" value="Unassembled WGS sequence"/>
</dbReference>
<dbReference type="InterPro" id="IPR005845">
    <property type="entry name" value="A-D-PHexomutase_a/b/a-II"/>
</dbReference>
<keyword evidence="5 7" id="KW-0460">Magnesium</keyword>
<dbReference type="PANTHER" id="PTHR43771">
    <property type="entry name" value="PHOSPHOMANNOMUTASE"/>
    <property type="match status" value="1"/>
</dbReference>
<dbReference type="Gene3D" id="3.30.310.50">
    <property type="entry name" value="Alpha-D-phosphohexomutase, C-terminal domain"/>
    <property type="match status" value="1"/>
</dbReference>